<dbReference type="AlphaFoldDB" id="A0AAV9NQN2"/>
<dbReference type="InterPro" id="IPR036259">
    <property type="entry name" value="MFS_trans_sf"/>
</dbReference>
<keyword evidence="4 6" id="KW-1133">Transmembrane helix</keyword>
<feature type="transmembrane region" description="Helical" evidence="6">
    <location>
        <begin position="165"/>
        <end position="185"/>
    </location>
</feature>
<dbReference type="Pfam" id="PF07690">
    <property type="entry name" value="MFS_1"/>
    <property type="match status" value="1"/>
</dbReference>
<sequence>MAIDPVVATSASEDAEKQFQGSVVQLEDALATLNIDPQDADEAFHFLKDHPEAHEITRQALAILANETSQKQLLRKIDWAILPCMIVTYFLQFLDKTTIGYTAVMGLRQDTHLVGQQYSNVAMIFYIGYLAAEFPTQYLSQRISRLVLVVAMWYKKSEQGRRISYVYVCNSLTSIFAGLVSYGISFSKNNNFASWRIFLLTIGLFTVAAGAVVFLYLPDSPVKAKRFTDAEKVAVLLRVADNQSGTQNSKIKTEQLRVVFKDPGVWLVMISVLMLSVPTSIPNFSSILLTTFGYTPQQALILNIPGGVVGAFSIIITGYLSDKWNDRSLVMIISIVPTIAAFAMMIGLDPGGVPKNKGALLFALYLCNSFTAAFMLLLVWNASNLGGHTKKVTVNAATLVLYCAGNIAGTEAFQAKEAPGYISGKAAIMATLSFQVFVCLALRWRNDRLNRKNREKLATMTEDEKEILRKQLAYADRTDRENPFFTYTH</sequence>
<feature type="transmembrane region" description="Helical" evidence="6">
    <location>
        <begin position="197"/>
        <end position="217"/>
    </location>
</feature>
<dbReference type="InterPro" id="IPR011701">
    <property type="entry name" value="MFS"/>
</dbReference>
<dbReference type="GeneID" id="89973030"/>
<dbReference type="Proteomes" id="UP001358417">
    <property type="component" value="Unassembled WGS sequence"/>
</dbReference>
<dbReference type="PANTHER" id="PTHR43791:SF36">
    <property type="entry name" value="TRANSPORTER, PUTATIVE (AFU_ORTHOLOGUE AFUA_6G08340)-RELATED"/>
    <property type="match status" value="1"/>
</dbReference>
<proteinExistence type="predicted"/>
<gene>
    <name evidence="7" type="ORF">LTR84_004852</name>
</gene>
<evidence type="ECO:0000256" key="2">
    <source>
        <dbReference type="ARBA" id="ARBA00022448"/>
    </source>
</evidence>
<evidence type="ECO:0000313" key="7">
    <source>
        <dbReference type="EMBL" id="KAK5062777.1"/>
    </source>
</evidence>
<dbReference type="GO" id="GO:0022857">
    <property type="term" value="F:transmembrane transporter activity"/>
    <property type="evidence" value="ECO:0007669"/>
    <property type="project" value="InterPro"/>
</dbReference>
<evidence type="ECO:0000313" key="8">
    <source>
        <dbReference type="Proteomes" id="UP001358417"/>
    </source>
</evidence>
<comment type="subcellular location">
    <subcellularLocation>
        <location evidence="1">Membrane</location>
        <topology evidence="1">Multi-pass membrane protein</topology>
    </subcellularLocation>
</comment>
<evidence type="ECO:0000256" key="5">
    <source>
        <dbReference type="ARBA" id="ARBA00023136"/>
    </source>
</evidence>
<feature type="transmembrane region" description="Helical" evidence="6">
    <location>
        <begin position="301"/>
        <end position="321"/>
    </location>
</feature>
<keyword evidence="3 6" id="KW-0812">Transmembrane</keyword>
<protein>
    <recommendedName>
        <fullName evidence="9">Major facilitator superfamily (MFS) profile domain-containing protein</fullName>
    </recommendedName>
</protein>
<evidence type="ECO:0000256" key="1">
    <source>
        <dbReference type="ARBA" id="ARBA00004141"/>
    </source>
</evidence>
<reference evidence="7 8" key="1">
    <citation type="submission" date="2023-08" db="EMBL/GenBank/DDBJ databases">
        <title>Black Yeasts Isolated from many extreme environments.</title>
        <authorList>
            <person name="Coleine C."/>
            <person name="Stajich J.E."/>
            <person name="Selbmann L."/>
        </authorList>
    </citation>
    <scope>NUCLEOTIDE SEQUENCE [LARGE SCALE GENOMIC DNA]</scope>
    <source>
        <strain evidence="7 8">CCFEE 5792</strain>
    </source>
</reference>
<evidence type="ECO:0000256" key="6">
    <source>
        <dbReference type="SAM" id="Phobius"/>
    </source>
</evidence>
<dbReference type="GO" id="GO:0016020">
    <property type="term" value="C:membrane"/>
    <property type="evidence" value="ECO:0007669"/>
    <property type="project" value="UniProtKB-SubCell"/>
</dbReference>
<evidence type="ECO:0000256" key="3">
    <source>
        <dbReference type="ARBA" id="ARBA00022692"/>
    </source>
</evidence>
<dbReference type="RefSeq" id="XP_064711049.1">
    <property type="nucleotide sequence ID" value="XM_064848425.1"/>
</dbReference>
<dbReference type="Gene3D" id="1.20.1250.20">
    <property type="entry name" value="MFS general substrate transporter like domains"/>
    <property type="match status" value="2"/>
</dbReference>
<keyword evidence="5 6" id="KW-0472">Membrane</keyword>
<feature type="transmembrane region" description="Helical" evidence="6">
    <location>
        <begin position="264"/>
        <end position="281"/>
    </location>
</feature>
<keyword evidence="8" id="KW-1185">Reference proteome</keyword>
<dbReference type="SUPFAM" id="SSF103473">
    <property type="entry name" value="MFS general substrate transporter"/>
    <property type="match status" value="1"/>
</dbReference>
<evidence type="ECO:0008006" key="9">
    <source>
        <dbReference type="Google" id="ProtNLM"/>
    </source>
</evidence>
<evidence type="ECO:0000256" key="4">
    <source>
        <dbReference type="ARBA" id="ARBA00022989"/>
    </source>
</evidence>
<feature type="transmembrane region" description="Helical" evidence="6">
    <location>
        <begin position="421"/>
        <end position="444"/>
    </location>
</feature>
<name>A0AAV9NQN2_9EURO</name>
<comment type="caution">
    <text evidence="7">The sequence shown here is derived from an EMBL/GenBank/DDBJ whole genome shotgun (WGS) entry which is preliminary data.</text>
</comment>
<feature type="transmembrane region" description="Helical" evidence="6">
    <location>
        <begin position="392"/>
        <end position="409"/>
    </location>
</feature>
<feature type="transmembrane region" description="Helical" evidence="6">
    <location>
        <begin position="328"/>
        <end position="348"/>
    </location>
</feature>
<dbReference type="PANTHER" id="PTHR43791">
    <property type="entry name" value="PERMEASE-RELATED"/>
    <property type="match status" value="1"/>
</dbReference>
<dbReference type="EMBL" id="JAVRRD010000002">
    <property type="protein sequence ID" value="KAK5062777.1"/>
    <property type="molecule type" value="Genomic_DNA"/>
</dbReference>
<feature type="transmembrane region" description="Helical" evidence="6">
    <location>
        <begin position="360"/>
        <end position="380"/>
    </location>
</feature>
<keyword evidence="2" id="KW-0813">Transport</keyword>
<accession>A0AAV9NQN2</accession>
<organism evidence="7 8">
    <name type="scientific">Exophiala bonariae</name>
    <dbReference type="NCBI Taxonomy" id="1690606"/>
    <lineage>
        <taxon>Eukaryota</taxon>
        <taxon>Fungi</taxon>
        <taxon>Dikarya</taxon>
        <taxon>Ascomycota</taxon>
        <taxon>Pezizomycotina</taxon>
        <taxon>Eurotiomycetes</taxon>
        <taxon>Chaetothyriomycetidae</taxon>
        <taxon>Chaetothyriales</taxon>
        <taxon>Herpotrichiellaceae</taxon>
        <taxon>Exophiala</taxon>
    </lineage>
</organism>